<gene>
    <name evidence="1" type="ORF">SAMN05421855_1344</name>
</gene>
<evidence type="ECO:0000313" key="2">
    <source>
        <dbReference type="Proteomes" id="UP000199321"/>
    </source>
</evidence>
<dbReference type="Proteomes" id="UP000199321">
    <property type="component" value="Unassembled WGS sequence"/>
</dbReference>
<keyword evidence="2" id="KW-1185">Reference proteome</keyword>
<accession>A0A1G7JX08</accession>
<organism evidence="1 2">
    <name type="scientific">Ulvibacter litoralis</name>
    <dbReference type="NCBI Taxonomy" id="227084"/>
    <lineage>
        <taxon>Bacteria</taxon>
        <taxon>Pseudomonadati</taxon>
        <taxon>Bacteroidota</taxon>
        <taxon>Flavobacteriia</taxon>
        <taxon>Flavobacteriales</taxon>
        <taxon>Flavobacteriaceae</taxon>
        <taxon>Ulvibacter</taxon>
    </lineage>
</organism>
<sequence length="64" mass="7455">MNEVKEDEIKSVNVNMIIDKNVSQSYIDSLKSIIKFTGVNSIYRVYKNDSIDYKDNLSWYGISE</sequence>
<reference evidence="1 2" key="1">
    <citation type="submission" date="2016-10" db="EMBL/GenBank/DDBJ databases">
        <authorList>
            <person name="de Groot N.N."/>
        </authorList>
    </citation>
    <scope>NUCLEOTIDE SEQUENCE [LARGE SCALE GENOMIC DNA]</scope>
    <source>
        <strain evidence="1 2">DSM 16195</strain>
    </source>
</reference>
<evidence type="ECO:0000313" key="1">
    <source>
        <dbReference type="EMBL" id="SDF29463.1"/>
    </source>
</evidence>
<proteinExistence type="predicted"/>
<dbReference type="AlphaFoldDB" id="A0A1G7JX08"/>
<protein>
    <submittedName>
        <fullName evidence="1">Uncharacterized protein</fullName>
    </submittedName>
</protein>
<dbReference type="EMBL" id="FNBA01000034">
    <property type="protein sequence ID" value="SDF29463.1"/>
    <property type="molecule type" value="Genomic_DNA"/>
</dbReference>
<name>A0A1G7JX08_9FLAO</name>